<dbReference type="Proteomes" id="UP001151760">
    <property type="component" value="Unassembled WGS sequence"/>
</dbReference>
<keyword evidence="2" id="KW-0808">Transferase</keyword>
<reference evidence="2" key="1">
    <citation type="journal article" date="2022" name="Int. J. Mol. Sci.">
        <title>Draft Genome of Tanacetum Coccineum: Genomic Comparison of Closely Related Tanacetum-Family Plants.</title>
        <authorList>
            <person name="Yamashiro T."/>
            <person name="Shiraishi A."/>
            <person name="Nakayama K."/>
            <person name="Satake H."/>
        </authorList>
    </citation>
    <scope>NUCLEOTIDE SEQUENCE</scope>
</reference>
<reference evidence="2" key="2">
    <citation type="submission" date="2022-01" db="EMBL/GenBank/DDBJ databases">
        <authorList>
            <person name="Yamashiro T."/>
            <person name="Shiraishi A."/>
            <person name="Satake H."/>
            <person name="Nakayama K."/>
        </authorList>
    </citation>
    <scope>NUCLEOTIDE SEQUENCE</scope>
</reference>
<name>A0ABQ5BX06_9ASTR</name>
<dbReference type="InterPro" id="IPR026960">
    <property type="entry name" value="RVT-Znf"/>
</dbReference>
<comment type="caution">
    <text evidence="2">The sequence shown here is derived from an EMBL/GenBank/DDBJ whole genome shotgun (WGS) entry which is preliminary data.</text>
</comment>
<dbReference type="GO" id="GO:0003964">
    <property type="term" value="F:RNA-directed DNA polymerase activity"/>
    <property type="evidence" value="ECO:0007669"/>
    <property type="project" value="UniProtKB-KW"/>
</dbReference>
<evidence type="ECO:0000259" key="1">
    <source>
        <dbReference type="PROSITE" id="PS50878"/>
    </source>
</evidence>
<dbReference type="Pfam" id="PF13966">
    <property type="entry name" value="zf-RVT"/>
    <property type="match status" value="1"/>
</dbReference>
<protein>
    <submittedName>
        <fullName evidence="2">RNA-directed DNA polymerase, eukaryota</fullName>
    </submittedName>
</protein>
<dbReference type="SUPFAM" id="SSF56672">
    <property type="entry name" value="DNA/RNA polymerases"/>
    <property type="match status" value="1"/>
</dbReference>
<dbReference type="CDD" id="cd01650">
    <property type="entry name" value="RT_nLTR_like"/>
    <property type="match status" value="1"/>
</dbReference>
<dbReference type="InterPro" id="IPR043502">
    <property type="entry name" value="DNA/RNA_pol_sf"/>
</dbReference>
<feature type="domain" description="Reverse transcriptase" evidence="1">
    <location>
        <begin position="313"/>
        <end position="590"/>
    </location>
</feature>
<keyword evidence="3" id="KW-1185">Reference proteome</keyword>
<dbReference type="EMBL" id="BQNB010013639">
    <property type="protein sequence ID" value="GJT18472.1"/>
    <property type="molecule type" value="Genomic_DNA"/>
</dbReference>
<accession>A0ABQ5BX06</accession>
<organism evidence="2 3">
    <name type="scientific">Tanacetum coccineum</name>
    <dbReference type="NCBI Taxonomy" id="301880"/>
    <lineage>
        <taxon>Eukaryota</taxon>
        <taxon>Viridiplantae</taxon>
        <taxon>Streptophyta</taxon>
        <taxon>Embryophyta</taxon>
        <taxon>Tracheophyta</taxon>
        <taxon>Spermatophyta</taxon>
        <taxon>Magnoliopsida</taxon>
        <taxon>eudicotyledons</taxon>
        <taxon>Gunneridae</taxon>
        <taxon>Pentapetalae</taxon>
        <taxon>asterids</taxon>
        <taxon>campanulids</taxon>
        <taxon>Asterales</taxon>
        <taxon>Asteraceae</taxon>
        <taxon>Asteroideae</taxon>
        <taxon>Anthemideae</taxon>
        <taxon>Anthemidinae</taxon>
        <taxon>Tanacetum</taxon>
    </lineage>
</organism>
<evidence type="ECO:0000313" key="2">
    <source>
        <dbReference type="EMBL" id="GJT18472.1"/>
    </source>
</evidence>
<dbReference type="Pfam" id="PF00078">
    <property type="entry name" value="RVT_1"/>
    <property type="match status" value="1"/>
</dbReference>
<dbReference type="PROSITE" id="PS50878">
    <property type="entry name" value="RT_POL"/>
    <property type="match status" value="1"/>
</dbReference>
<dbReference type="PANTHER" id="PTHR33116:SF77">
    <property type="entry name" value="RNA-DIRECTED DNA POLYMERASE"/>
    <property type="match status" value="1"/>
</dbReference>
<gene>
    <name evidence="2" type="ORF">Tco_0877178</name>
</gene>
<keyword evidence="2" id="KW-0548">Nucleotidyltransferase</keyword>
<sequence>VVVNKNKSFEIKDDQFWKDGNPFRIIGGDLHYFRVKCLIRGLHVIGADVDRLLSDHRPILLREMSFDYGPIPFIFFHHWLELDGFNEFVIDQWKSAPMDTYNGMHNLVGKLRYIKNKIRDWTKSNRLIKKGMSDMYKNKLRQLDGLIDDGKGSDVVVAKRMELTNELQHIEKLQAMDLAQKAKIKWSIEGDENSRYFHGILNKKRNQMNIRGVLADGVWQENPKDVKREFFNHFRSRFDQPSNHRAIVDMIFPNQLSSDQKADLECEVTKEELKRAVWDCGVDKSPGPDGFTFGFYRHFWNTIDNDVFTAVRHFFTFADIPKGCNSSFIALIPKIPNANLVKDFRPISLIGSIYKIIAKILSNRLVMVLGDIVSEVQSAFIAGRQILDGPFILSEVLQWCKSKKKQSLIFKVDFEKAFDSVRWDFLDDVLRKFGFGNKWCEWIQKCLKSSRGSILINGSPTEEFQFFKGLKQGDPLSPFLFILVMECLHLSFQKVVDAGMFKGINLSQSVNLSHMFYADDAVFVGQWTDRNINTLTHVLECFYHVSGLRINMSKSRIMGVHVDSDKVQHAAGKLGCLILNTPFSYLGTKVGGIMSRVESWKEVIDKVESRLSKWKMHALSIGGRLTLLKSVLGSIPIFYMSIYRVPSSVLQKMESIRCNFFNGHEVGSRKASWIKWNKVLADKCNGGLGVSSLFALNRGLLTKWMWRFYNHNTSLWSNVIKAIHGEDGNVDLVRNPGMRSCWTSIVKEIKALELQGVSVLDNMHLKLGDGATASFWKDNWSGKGTTKVLCPRLYSLENQKESQLDILTSLVSSINLVPMCDRWVWSLDSSGDFSVASIRKAIDVKRLATGTSKTRWIKYVPIKTNVLAWKIKMDALPTRFNISRRGMDIHSLACPICDNGIESSDHLSFKCDMSRQLAIKVSSWWNVNYEDINSYNEWSSWITSLRLKNKTKAMFEVLIIGVSLEVNPRLVG</sequence>
<feature type="non-terminal residue" evidence="2">
    <location>
        <position position="1"/>
    </location>
</feature>
<proteinExistence type="predicted"/>
<dbReference type="InterPro" id="IPR000477">
    <property type="entry name" value="RT_dom"/>
</dbReference>
<evidence type="ECO:0000313" key="3">
    <source>
        <dbReference type="Proteomes" id="UP001151760"/>
    </source>
</evidence>
<dbReference type="PANTHER" id="PTHR33116">
    <property type="entry name" value="REVERSE TRANSCRIPTASE ZINC-BINDING DOMAIN-CONTAINING PROTEIN-RELATED-RELATED"/>
    <property type="match status" value="1"/>
</dbReference>
<keyword evidence="2" id="KW-0695">RNA-directed DNA polymerase</keyword>